<dbReference type="CDD" id="cd02440">
    <property type="entry name" value="AdoMet_MTases"/>
    <property type="match status" value="1"/>
</dbReference>
<name>A0A0E4CKZ4_MYCLN</name>
<dbReference type="EC" id="2.1.1.-" evidence="6"/>
<dbReference type="NCBIfam" id="TIGR00138">
    <property type="entry name" value="rsmG_gidB"/>
    <property type="match status" value="1"/>
</dbReference>
<dbReference type="PANTHER" id="PTHR31760:SF0">
    <property type="entry name" value="S-ADENOSYL-L-METHIONINE-DEPENDENT METHYLTRANSFERASES SUPERFAMILY PROTEIN"/>
    <property type="match status" value="1"/>
</dbReference>
<dbReference type="HAMAP" id="MF_00074">
    <property type="entry name" value="16SrRNA_methyltr_G"/>
    <property type="match status" value="1"/>
</dbReference>
<feature type="compositionally biased region" description="Low complexity" evidence="7">
    <location>
        <begin position="10"/>
        <end position="21"/>
    </location>
</feature>
<dbReference type="GO" id="GO:0070043">
    <property type="term" value="F:rRNA (guanine-N7-)-methyltransferase activity"/>
    <property type="evidence" value="ECO:0007669"/>
    <property type="project" value="UniProtKB-UniRule"/>
</dbReference>
<dbReference type="Proteomes" id="UP000199251">
    <property type="component" value="Unassembled WGS sequence"/>
</dbReference>
<dbReference type="Pfam" id="PF02527">
    <property type="entry name" value="GidB"/>
    <property type="match status" value="1"/>
</dbReference>
<sequence length="270" mass="28672">MKHVGGFDRAQAPAEAGAPAQPDEPPEAPAQPDEPPEAPPGTPSAGPGPAPTAAAEIFGPHLDIAKAYAEILATTAVERGLLGPREIGRVWDRHLLNSAAVTELLNDGERVVDIGSGAGLPGIPLAIARPDLDIVLLEPLLRRSEFLKEVVAELGLTVEVARGRAEEPGIRKRFGERDAAVSRAVAALDKLTKWSMPLLRPGGRMIAIKGERAPDEVEEHRRGMAALDAVDVRVVTCGASYLRPPATVVVAQRATRSRRGSAPRADRRMR</sequence>
<evidence type="ECO:0000256" key="2">
    <source>
        <dbReference type="ARBA" id="ARBA00022552"/>
    </source>
</evidence>
<reference evidence="8 9" key="1">
    <citation type="submission" date="2015-03" db="EMBL/GenBank/DDBJ databases">
        <authorList>
            <person name="Urmite Genomes"/>
        </authorList>
    </citation>
    <scope>NUCLEOTIDE SEQUENCE [LARGE SCALE GENOMIC DNA]</scope>
    <source>
        <strain evidence="8 9">CSUR P1491</strain>
    </source>
</reference>
<keyword evidence="5 6" id="KW-0949">S-adenosyl-L-methionine</keyword>
<evidence type="ECO:0000313" key="8">
    <source>
        <dbReference type="EMBL" id="CQD02599.1"/>
    </source>
</evidence>
<keyword evidence="4 6" id="KW-0808">Transferase</keyword>
<dbReference type="Gene3D" id="3.40.50.150">
    <property type="entry name" value="Vaccinia Virus protein VP39"/>
    <property type="match status" value="1"/>
</dbReference>
<feature type="binding site" evidence="6">
    <location>
        <begin position="165"/>
        <end position="166"/>
    </location>
    <ligand>
        <name>S-adenosyl-L-methionine</name>
        <dbReference type="ChEBI" id="CHEBI:59789"/>
    </ligand>
</feature>
<gene>
    <name evidence="8" type="primary">gid</name>
    <name evidence="6" type="synonym">rsmG</name>
    <name evidence="8" type="ORF">BN1232_00171</name>
</gene>
<keyword evidence="1 6" id="KW-0963">Cytoplasm</keyword>
<dbReference type="EMBL" id="CTEE01000001">
    <property type="protein sequence ID" value="CQD02599.1"/>
    <property type="molecule type" value="Genomic_DNA"/>
</dbReference>
<dbReference type="InterPro" id="IPR003682">
    <property type="entry name" value="rRNA_ssu_MeTfrase_G"/>
</dbReference>
<keyword evidence="3 6" id="KW-0489">Methyltransferase</keyword>
<dbReference type="GO" id="GO:0005829">
    <property type="term" value="C:cytosol"/>
    <property type="evidence" value="ECO:0007669"/>
    <property type="project" value="TreeGrafter"/>
</dbReference>
<dbReference type="AlphaFoldDB" id="A0A0E4CKZ4"/>
<evidence type="ECO:0000313" key="9">
    <source>
        <dbReference type="Proteomes" id="UP000199251"/>
    </source>
</evidence>
<evidence type="ECO:0000256" key="4">
    <source>
        <dbReference type="ARBA" id="ARBA00022679"/>
    </source>
</evidence>
<evidence type="ECO:0000256" key="7">
    <source>
        <dbReference type="SAM" id="MobiDB-lite"/>
    </source>
</evidence>
<feature type="binding site" evidence="6">
    <location>
        <position position="183"/>
    </location>
    <ligand>
        <name>S-adenosyl-L-methionine</name>
        <dbReference type="ChEBI" id="CHEBI:59789"/>
    </ligand>
</feature>
<evidence type="ECO:0000256" key="1">
    <source>
        <dbReference type="ARBA" id="ARBA00022490"/>
    </source>
</evidence>
<dbReference type="InterPro" id="IPR029063">
    <property type="entry name" value="SAM-dependent_MTases_sf"/>
</dbReference>
<comment type="caution">
    <text evidence="6">Lacks conserved residue(s) required for the propagation of feature annotation.</text>
</comment>
<proteinExistence type="inferred from homology"/>
<feature type="compositionally biased region" description="Pro residues" evidence="7">
    <location>
        <begin position="27"/>
        <end position="50"/>
    </location>
</feature>
<accession>A0A0E4CKZ4</accession>
<dbReference type="STRING" id="141349.BN1232_00171"/>
<evidence type="ECO:0000256" key="6">
    <source>
        <dbReference type="HAMAP-Rule" id="MF_00074"/>
    </source>
</evidence>
<feature type="region of interest" description="Disordered" evidence="7">
    <location>
        <begin position="1"/>
        <end position="54"/>
    </location>
</feature>
<keyword evidence="2 6" id="KW-0698">rRNA processing</keyword>
<evidence type="ECO:0000256" key="3">
    <source>
        <dbReference type="ARBA" id="ARBA00022603"/>
    </source>
</evidence>
<comment type="similarity">
    <text evidence="6">Belongs to the methyltransferase superfamily. RNA methyltransferase RsmG family.</text>
</comment>
<feature type="binding site" evidence="6">
    <location>
        <position position="115"/>
    </location>
    <ligand>
        <name>S-adenosyl-L-methionine</name>
        <dbReference type="ChEBI" id="CHEBI:59789"/>
    </ligand>
</feature>
<feature type="binding site" evidence="6">
    <location>
        <position position="120"/>
    </location>
    <ligand>
        <name>S-adenosyl-L-methionine</name>
        <dbReference type="ChEBI" id="CHEBI:59789"/>
    </ligand>
</feature>
<comment type="function">
    <text evidence="6">Specifically methylates the N7 position of a guanine in 16S rRNA.</text>
</comment>
<dbReference type="SUPFAM" id="SSF53335">
    <property type="entry name" value="S-adenosyl-L-methionine-dependent methyltransferases"/>
    <property type="match status" value="1"/>
</dbReference>
<evidence type="ECO:0000256" key="5">
    <source>
        <dbReference type="ARBA" id="ARBA00022691"/>
    </source>
</evidence>
<organism evidence="8 9">
    <name type="scientific">Mycobacterium lentiflavum</name>
    <dbReference type="NCBI Taxonomy" id="141349"/>
    <lineage>
        <taxon>Bacteria</taxon>
        <taxon>Bacillati</taxon>
        <taxon>Actinomycetota</taxon>
        <taxon>Actinomycetes</taxon>
        <taxon>Mycobacteriales</taxon>
        <taxon>Mycobacteriaceae</taxon>
        <taxon>Mycobacterium</taxon>
        <taxon>Mycobacterium simiae complex</taxon>
    </lineage>
</organism>
<comment type="subcellular location">
    <subcellularLocation>
        <location evidence="6">Cytoplasm</location>
    </subcellularLocation>
</comment>
<dbReference type="PANTHER" id="PTHR31760">
    <property type="entry name" value="S-ADENOSYL-L-METHIONINE-DEPENDENT METHYLTRANSFERASES SUPERFAMILY PROTEIN"/>
    <property type="match status" value="1"/>
</dbReference>
<protein>
    <recommendedName>
        <fullName evidence="6">Ribosomal RNA small subunit methyltransferase G</fullName>
        <ecNumber evidence="6">2.1.1.-</ecNumber>
    </recommendedName>
    <alternativeName>
        <fullName evidence="6">16S rRNA 7-methylguanosine methyltransferase</fullName>
        <shortName evidence="6">16S rRNA m7G methyltransferase</shortName>
    </alternativeName>
</protein>